<dbReference type="InterPro" id="IPR000182">
    <property type="entry name" value="GNAT_dom"/>
</dbReference>
<dbReference type="AlphaFoldDB" id="A0A6I6DSG1"/>
<keyword evidence="3" id="KW-1185">Reference proteome</keyword>
<dbReference type="EMBL" id="CP032550">
    <property type="protein sequence ID" value="QGU27882.1"/>
    <property type="molecule type" value="Genomic_DNA"/>
</dbReference>
<evidence type="ECO:0000313" key="3">
    <source>
        <dbReference type="Proteomes" id="UP000422989"/>
    </source>
</evidence>
<sequence>MVIEVRPATEFEDVRTLVGPKRPDASVCWCLSHRLPSKQNNALHGEERGALVAEMCRSDLPPGVLAYDGDEPVGWAGVAPRADTQFARSRRIPHLDGPEPWCIWCLRVRPGYRGRGILRPLLAGAVEFARERGAAAVEGYPVDNGEQRVDLTMAFVGFRSLFEEVGFAKVADTDAVAGGIPRVVMRRELGA</sequence>
<dbReference type="CDD" id="cd04301">
    <property type="entry name" value="NAT_SF"/>
    <property type="match status" value="1"/>
</dbReference>
<reference evidence="2 3" key="1">
    <citation type="submission" date="2018-09" db="EMBL/GenBank/DDBJ databases">
        <title>Whole genome sequencing of Microbacterium oryzae strain MB-10T.</title>
        <authorList>
            <person name="Das S.K."/>
        </authorList>
    </citation>
    <scope>NUCLEOTIDE SEQUENCE [LARGE SCALE GENOMIC DNA]</scope>
    <source>
        <strain evidence="2 3">MB-10</strain>
    </source>
</reference>
<evidence type="ECO:0000259" key="1">
    <source>
        <dbReference type="PROSITE" id="PS51186"/>
    </source>
</evidence>
<feature type="domain" description="N-acetyltransferase" evidence="1">
    <location>
        <begin position="3"/>
        <end position="190"/>
    </location>
</feature>
<dbReference type="OrthoDB" id="3239945at2"/>
<dbReference type="SUPFAM" id="SSF55729">
    <property type="entry name" value="Acyl-CoA N-acyltransferases (Nat)"/>
    <property type="match status" value="1"/>
</dbReference>
<dbReference type="KEGG" id="moj:D7D94_09570"/>
<dbReference type="Gene3D" id="3.40.630.30">
    <property type="match status" value="1"/>
</dbReference>
<dbReference type="Pfam" id="PF00583">
    <property type="entry name" value="Acetyltransf_1"/>
    <property type="match status" value="1"/>
</dbReference>
<dbReference type="GO" id="GO:0016747">
    <property type="term" value="F:acyltransferase activity, transferring groups other than amino-acyl groups"/>
    <property type="evidence" value="ECO:0007669"/>
    <property type="project" value="InterPro"/>
</dbReference>
<dbReference type="Proteomes" id="UP000422989">
    <property type="component" value="Chromosome"/>
</dbReference>
<dbReference type="PROSITE" id="PS51186">
    <property type="entry name" value="GNAT"/>
    <property type="match status" value="1"/>
</dbReference>
<dbReference type="InterPro" id="IPR016181">
    <property type="entry name" value="Acyl_CoA_acyltransferase"/>
</dbReference>
<evidence type="ECO:0000313" key="2">
    <source>
        <dbReference type="EMBL" id="QGU27882.1"/>
    </source>
</evidence>
<protein>
    <submittedName>
        <fullName evidence="2">N-acetyltransferase</fullName>
    </submittedName>
</protein>
<organism evidence="2 3">
    <name type="scientific">Microbacterium oryzae</name>
    <dbReference type="NCBI Taxonomy" id="743009"/>
    <lineage>
        <taxon>Bacteria</taxon>
        <taxon>Bacillati</taxon>
        <taxon>Actinomycetota</taxon>
        <taxon>Actinomycetes</taxon>
        <taxon>Micrococcales</taxon>
        <taxon>Microbacteriaceae</taxon>
        <taxon>Microbacterium</taxon>
    </lineage>
</organism>
<proteinExistence type="predicted"/>
<dbReference type="RefSeq" id="WP_156242390.1">
    <property type="nucleotide sequence ID" value="NZ_BAAAZL010000004.1"/>
</dbReference>
<gene>
    <name evidence="2" type="ORF">D7D94_09570</name>
</gene>
<accession>A0A6I6DSG1</accession>
<name>A0A6I6DSG1_9MICO</name>
<keyword evidence="2" id="KW-0808">Transferase</keyword>